<name>A0A645F0S4_9ZZZZ</name>
<gene>
    <name evidence="1" type="ORF">SDC9_154368</name>
</gene>
<reference evidence="1" key="1">
    <citation type="submission" date="2019-08" db="EMBL/GenBank/DDBJ databases">
        <authorList>
            <person name="Kucharzyk K."/>
            <person name="Murdoch R.W."/>
            <person name="Higgins S."/>
            <person name="Loffler F."/>
        </authorList>
    </citation>
    <scope>NUCLEOTIDE SEQUENCE</scope>
</reference>
<evidence type="ECO:0008006" key="2">
    <source>
        <dbReference type="Google" id="ProtNLM"/>
    </source>
</evidence>
<organism evidence="1">
    <name type="scientific">bioreactor metagenome</name>
    <dbReference type="NCBI Taxonomy" id="1076179"/>
    <lineage>
        <taxon>unclassified sequences</taxon>
        <taxon>metagenomes</taxon>
        <taxon>ecological metagenomes</taxon>
    </lineage>
</organism>
<dbReference type="AlphaFoldDB" id="A0A645F0S4"/>
<accession>A0A645F0S4</accession>
<dbReference type="EMBL" id="VSSQ01053061">
    <property type="protein sequence ID" value="MPN07102.1"/>
    <property type="molecule type" value="Genomic_DNA"/>
</dbReference>
<protein>
    <recommendedName>
        <fullName evidence="2">DUF4179 domain-containing protein</fullName>
    </recommendedName>
</protein>
<evidence type="ECO:0000313" key="1">
    <source>
        <dbReference type="EMBL" id="MPN07102.1"/>
    </source>
</evidence>
<sequence length="123" mass="13433">MVLAHRIKTIYKIPAPEKKGDVEMRYTAIIQALSLSLTLGFMAQLGHAAAIKGSEAKVALGPEKSSLIEKALQQQKQGGNTLRADNDLKMLTEIKVAPTQSFFAAQNQKFSRFVQALFPQSSS</sequence>
<comment type="caution">
    <text evidence="1">The sequence shown here is derived from an EMBL/GenBank/DDBJ whole genome shotgun (WGS) entry which is preliminary data.</text>
</comment>
<proteinExistence type="predicted"/>